<keyword evidence="1" id="KW-1133">Transmembrane helix</keyword>
<keyword evidence="1" id="KW-0812">Transmembrane</keyword>
<dbReference type="RefSeq" id="WP_188965063.1">
    <property type="nucleotide sequence ID" value="NZ_BMKW01000001.1"/>
</dbReference>
<dbReference type="Pfam" id="PF20134">
    <property type="entry name" value="DUF6524"/>
    <property type="match status" value="1"/>
</dbReference>
<dbReference type="InterPro" id="IPR045387">
    <property type="entry name" value="DUF6524"/>
</dbReference>
<dbReference type="EMBL" id="BMKW01000001">
    <property type="protein sequence ID" value="GGI98910.1"/>
    <property type="molecule type" value="Genomic_DNA"/>
</dbReference>
<comment type="caution">
    <text evidence="2">The sequence shown here is derived from an EMBL/GenBank/DDBJ whole genome shotgun (WGS) entry which is preliminary data.</text>
</comment>
<evidence type="ECO:0000256" key="1">
    <source>
        <dbReference type="SAM" id="Phobius"/>
    </source>
</evidence>
<organism evidence="2 3">
    <name type="scientific">Neoroseomonas lacus</name>
    <dbReference type="NCBI Taxonomy" id="287609"/>
    <lineage>
        <taxon>Bacteria</taxon>
        <taxon>Pseudomonadati</taxon>
        <taxon>Pseudomonadota</taxon>
        <taxon>Alphaproteobacteria</taxon>
        <taxon>Acetobacterales</taxon>
        <taxon>Acetobacteraceae</taxon>
        <taxon>Neoroseomonas</taxon>
    </lineage>
</organism>
<accession>A0A917K315</accession>
<proteinExistence type="predicted"/>
<evidence type="ECO:0000313" key="3">
    <source>
        <dbReference type="Proteomes" id="UP000661507"/>
    </source>
</evidence>
<feature type="transmembrane region" description="Helical" evidence="1">
    <location>
        <begin position="45"/>
        <end position="63"/>
    </location>
</feature>
<dbReference type="AlphaFoldDB" id="A0A917K315"/>
<name>A0A917K315_9PROT</name>
<feature type="transmembrane region" description="Helical" evidence="1">
    <location>
        <begin position="70"/>
        <end position="88"/>
    </location>
</feature>
<sequence>MHFDWKAALARVLFSLFVVFAVYNPSGRSYWHWLWDGHGHFWPKLTVGLLLLLVHAAILGTLFGAFGKKGVAMVTTAVLCSWITLTRLTDLDTFSLEGLAIMPLGVVSLVYAAGLCWSLLHHRLAGITHVEILK</sequence>
<feature type="transmembrane region" description="Helical" evidence="1">
    <location>
        <begin position="100"/>
        <end position="120"/>
    </location>
</feature>
<keyword evidence="3" id="KW-1185">Reference proteome</keyword>
<reference evidence="2" key="2">
    <citation type="submission" date="2020-09" db="EMBL/GenBank/DDBJ databases">
        <authorList>
            <person name="Sun Q."/>
            <person name="Zhou Y."/>
        </authorList>
    </citation>
    <scope>NUCLEOTIDE SEQUENCE</scope>
    <source>
        <strain evidence="2">CGMCC 1.3617</strain>
    </source>
</reference>
<keyword evidence="1" id="KW-0472">Membrane</keyword>
<dbReference type="Proteomes" id="UP000661507">
    <property type="component" value="Unassembled WGS sequence"/>
</dbReference>
<evidence type="ECO:0000313" key="2">
    <source>
        <dbReference type="EMBL" id="GGI98910.1"/>
    </source>
</evidence>
<gene>
    <name evidence="2" type="ORF">GCM10011320_02160</name>
</gene>
<reference evidence="2" key="1">
    <citation type="journal article" date="2014" name="Int. J. Syst. Evol. Microbiol.">
        <title>Complete genome sequence of Corynebacterium casei LMG S-19264T (=DSM 44701T), isolated from a smear-ripened cheese.</title>
        <authorList>
            <consortium name="US DOE Joint Genome Institute (JGI-PGF)"/>
            <person name="Walter F."/>
            <person name="Albersmeier A."/>
            <person name="Kalinowski J."/>
            <person name="Ruckert C."/>
        </authorList>
    </citation>
    <scope>NUCLEOTIDE SEQUENCE</scope>
    <source>
        <strain evidence="2">CGMCC 1.3617</strain>
    </source>
</reference>
<protein>
    <submittedName>
        <fullName evidence="2">Uncharacterized protein</fullName>
    </submittedName>
</protein>